<feature type="compositionally biased region" description="Low complexity" evidence="1">
    <location>
        <begin position="27"/>
        <end position="36"/>
    </location>
</feature>
<evidence type="ECO:0000313" key="4">
    <source>
        <dbReference type="Proteomes" id="UP000410492"/>
    </source>
</evidence>
<dbReference type="GO" id="GO:0005886">
    <property type="term" value="C:plasma membrane"/>
    <property type="evidence" value="ECO:0007669"/>
    <property type="project" value="TreeGrafter"/>
</dbReference>
<dbReference type="OrthoDB" id="422827at2759"/>
<feature type="region of interest" description="Disordered" evidence="1">
    <location>
        <begin position="27"/>
        <end position="46"/>
    </location>
</feature>
<accession>A0A653CN26</accession>
<sequence>MFKTPTNSQSKDRHECIVVNNNNLLVKSNNSNNGSGYEADESGGSSCSVQRYTSLQSDREVQNREPWITALSEPTISYEQLEHPEVFQFADNLEIRKRENGKRMIESKFVDYGSIHPEVSRLPPQNHSLVNSRSGTLSPHSDEEPSSTSNEVKMTQEYLYQRQPLLPNPAKTTSLELSTHSSSGKEYYDDDEDDIPKSRERNGHVAIDLPPPIREEPRFPQERWKTALAAVIMMFNFILTLISLSLVHERVPDRDVYGPLPDVFLDNVPAYDWALDVSEYIIIVCINTSMITMIFHKHRWIVFRRIFLIMSLLYMYRAITMYVTVLPISSKTYPCSPKLNETSPLIIAKRVVKLMSGFGLAVNGQHTYCGDFIYSGHTYSLRQLDLSLLSQLWSLNESIQDFRQMLQEQEERGGAGLSPPSPSPTPSSGEDADPDDFYVSATSLNFRPPSHFYFADVMDQIENEIVKLLVNNDNIQADSRVQNDTEI</sequence>
<evidence type="ECO:0000313" key="3">
    <source>
        <dbReference type="EMBL" id="VEN48676.1"/>
    </source>
</evidence>
<dbReference type="EMBL" id="CAACVG010008140">
    <property type="protein sequence ID" value="VEN48676.1"/>
    <property type="molecule type" value="Genomic_DNA"/>
</dbReference>
<dbReference type="AlphaFoldDB" id="A0A653CN26"/>
<dbReference type="GO" id="GO:0005789">
    <property type="term" value="C:endoplasmic reticulum membrane"/>
    <property type="evidence" value="ECO:0007669"/>
    <property type="project" value="TreeGrafter"/>
</dbReference>
<dbReference type="GO" id="GO:0047493">
    <property type="term" value="F:ceramide cholinephosphotransferase activity"/>
    <property type="evidence" value="ECO:0007669"/>
    <property type="project" value="TreeGrafter"/>
</dbReference>
<gene>
    <name evidence="3" type="ORF">CALMAC_LOCUS10038</name>
</gene>
<dbReference type="GO" id="GO:0000139">
    <property type="term" value="C:Golgi membrane"/>
    <property type="evidence" value="ECO:0007669"/>
    <property type="project" value="TreeGrafter"/>
</dbReference>
<feature type="compositionally biased region" description="Polar residues" evidence="1">
    <location>
        <begin position="123"/>
        <end position="139"/>
    </location>
</feature>
<dbReference type="InterPro" id="IPR045221">
    <property type="entry name" value="Sphingomyelin_synth-like"/>
</dbReference>
<dbReference type="GO" id="GO:0006686">
    <property type="term" value="P:sphingomyelin biosynthetic process"/>
    <property type="evidence" value="ECO:0007669"/>
    <property type="project" value="TreeGrafter"/>
</dbReference>
<feature type="region of interest" description="Disordered" evidence="1">
    <location>
        <begin position="118"/>
        <end position="151"/>
    </location>
</feature>
<evidence type="ECO:0000256" key="1">
    <source>
        <dbReference type="SAM" id="MobiDB-lite"/>
    </source>
</evidence>
<keyword evidence="2" id="KW-1133">Transmembrane helix</keyword>
<evidence type="ECO:0008006" key="5">
    <source>
        <dbReference type="Google" id="ProtNLM"/>
    </source>
</evidence>
<dbReference type="PANTHER" id="PTHR21290:SF27">
    <property type="entry name" value="PHOSPHATIDYLCHOLINE:CERAMIDE CHOLINEPHOSPHOTRANSFERASE 1"/>
    <property type="match status" value="1"/>
</dbReference>
<feature type="region of interest" description="Disordered" evidence="1">
    <location>
        <begin position="168"/>
        <end position="212"/>
    </location>
</feature>
<protein>
    <recommendedName>
        <fullName evidence="5">Sphingomyelin synthase-like domain-containing protein</fullName>
    </recommendedName>
</protein>
<feature type="transmembrane region" description="Helical" evidence="2">
    <location>
        <begin position="307"/>
        <end position="328"/>
    </location>
</feature>
<evidence type="ECO:0000256" key="2">
    <source>
        <dbReference type="SAM" id="Phobius"/>
    </source>
</evidence>
<feature type="transmembrane region" description="Helical" evidence="2">
    <location>
        <begin position="227"/>
        <end position="247"/>
    </location>
</feature>
<feature type="transmembrane region" description="Helical" evidence="2">
    <location>
        <begin position="277"/>
        <end position="295"/>
    </location>
</feature>
<keyword evidence="4" id="KW-1185">Reference proteome</keyword>
<dbReference type="GO" id="GO:0033188">
    <property type="term" value="F:sphingomyelin synthase activity"/>
    <property type="evidence" value="ECO:0007669"/>
    <property type="project" value="TreeGrafter"/>
</dbReference>
<reference evidence="3 4" key="1">
    <citation type="submission" date="2019-01" db="EMBL/GenBank/DDBJ databases">
        <authorList>
            <person name="Sayadi A."/>
        </authorList>
    </citation>
    <scope>NUCLEOTIDE SEQUENCE [LARGE SCALE GENOMIC DNA]</scope>
</reference>
<organism evidence="3 4">
    <name type="scientific">Callosobruchus maculatus</name>
    <name type="common">Southern cowpea weevil</name>
    <name type="synonym">Pulse bruchid</name>
    <dbReference type="NCBI Taxonomy" id="64391"/>
    <lineage>
        <taxon>Eukaryota</taxon>
        <taxon>Metazoa</taxon>
        <taxon>Ecdysozoa</taxon>
        <taxon>Arthropoda</taxon>
        <taxon>Hexapoda</taxon>
        <taxon>Insecta</taxon>
        <taxon>Pterygota</taxon>
        <taxon>Neoptera</taxon>
        <taxon>Endopterygota</taxon>
        <taxon>Coleoptera</taxon>
        <taxon>Polyphaga</taxon>
        <taxon>Cucujiformia</taxon>
        <taxon>Chrysomeloidea</taxon>
        <taxon>Chrysomelidae</taxon>
        <taxon>Bruchinae</taxon>
        <taxon>Bruchini</taxon>
        <taxon>Callosobruchus</taxon>
    </lineage>
</organism>
<dbReference type="PANTHER" id="PTHR21290">
    <property type="entry name" value="SPHINGOMYELIN SYNTHETASE"/>
    <property type="match status" value="1"/>
</dbReference>
<dbReference type="GO" id="GO:0046513">
    <property type="term" value="P:ceramide biosynthetic process"/>
    <property type="evidence" value="ECO:0007669"/>
    <property type="project" value="TreeGrafter"/>
</dbReference>
<dbReference type="Proteomes" id="UP000410492">
    <property type="component" value="Unassembled WGS sequence"/>
</dbReference>
<keyword evidence="2" id="KW-0812">Transmembrane</keyword>
<keyword evidence="2" id="KW-0472">Membrane</keyword>
<feature type="compositionally biased region" description="Low complexity" evidence="1">
    <location>
        <begin position="172"/>
        <end position="182"/>
    </location>
</feature>
<feature type="region of interest" description="Disordered" evidence="1">
    <location>
        <begin position="409"/>
        <end position="434"/>
    </location>
</feature>
<proteinExistence type="predicted"/>
<name>A0A653CN26_CALMS</name>